<reference evidence="10 11" key="1">
    <citation type="submission" date="2020-08" db="EMBL/GenBank/DDBJ databases">
        <title>Genomic Encyclopedia of Type Strains, Phase IV (KMG-IV): sequencing the most valuable type-strain genomes for metagenomic binning, comparative biology and taxonomic classification.</title>
        <authorList>
            <person name="Goeker M."/>
        </authorList>
    </citation>
    <scope>NUCLEOTIDE SEQUENCE [LARGE SCALE GENOMIC DNA]</scope>
    <source>
        <strain evidence="10 11">DSM 14878</strain>
    </source>
</reference>
<dbReference type="AlphaFoldDB" id="A0A7W6A1H3"/>
<dbReference type="RefSeq" id="WP_183195684.1">
    <property type="nucleotide sequence ID" value="NZ_JACIDA010000001.1"/>
</dbReference>
<feature type="domain" description="TonB-dependent transporter Oar-like beta-barrel" evidence="9">
    <location>
        <begin position="343"/>
        <end position="845"/>
    </location>
</feature>
<dbReference type="PANTHER" id="PTHR30069">
    <property type="entry name" value="TONB-DEPENDENT OUTER MEMBRANE RECEPTOR"/>
    <property type="match status" value="1"/>
</dbReference>
<comment type="caution">
    <text evidence="10">The sequence shown here is derived from an EMBL/GenBank/DDBJ whole genome shotgun (WGS) entry which is preliminary data.</text>
</comment>
<dbReference type="EMBL" id="JACIDA010000001">
    <property type="protein sequence ID" value="MBB3871499.1"/>
    <property type="molecule type" value="Genomic_DNA"/>
</dbReference>
<dbReference type="SUPFAM" id="SSF56935">
    <property type="entry name" value="Porins"/>
    <property type="match status" value="1"/>
</dbReference>
<accession>A0A7W6A1H3</accession>
<keyword evidence="2 7" id="KW-0813">Transport</keyword>
<dbReference type="PROSITE" id="PS52016">
    <property type="entry name" value="TONB_DEPENDENT_REC_3"/>
    <property type="match status" value="1"/>
</dbReference>
<dbReference type="Gene3D" id="2.40.170.20">
    <property type="entry name" value="TonB-dependent receptor, beta-barrel domain"/>
    <property type="match status" value="1"/>
</dbReference>
<dbReference type="Gene3D" id="2.60.40.1120">
    <property type="entry name" value="Carboxypeptidase-like, regulatory domain"/>
    <property type="match status" value="1"/>
</dbReference>
<evidence type="ECO:0000313" key="11">
    <source>
        <dbReference type="Proteomes" id="UP000532936"/>
    </source>
</evidence>
<comment type="subcellular location">
    <subcellularLocation>
        <location evidence="1 7">Cell outer membrane</location>
        <topology evidence="1 7">Multi-pass membrane protein</topology>
    </subcellularLocation>
</comment>
<evidence type="ECO:0000256" key="5">
    <source>
        <dbReference type="ARBA" id="ARBA00023136"/>
    </source>
</evidence>
<keyword evidence="4 7" id="KW-0812">Transmembrane</keyword>
<dbReference type="GO" id="GO:0030246">
    <property type="term" value="F:carbohydrate binding"/>
    <property type="evidence" value="ECO:0007669"/>
    <property type="project" value="InterPro"/>
</dbReference>
<dbReference type="SUPFAM" id="SSF49452">
    <property type="entry name" value="Starch-binding domain-like"/>
    <property type="match status" value="1"/>
</dbReference>
<dbReference type="GO" id="GO:0044718">
    <property type="term" value="P:siderophore transmembrane transport"/>
    <property type="evidence" value="ECO:0007669"/>
    <property type="project" value="TreeGrafter"/>
</dbReference>
<sequence length="965" mass="105955">MIKFNTRSAALAAVSAFAITAGFAGAATAQTSSSTLRGAVTEAGQPAPGAVVTAVDTASGFSARATVRSDGTYVISGLRAGNYRVTVTTPDGETDTDTVNIAVAATNRLDLEVGSEETAAPSNEAAELGDIVVVGRRLTEVTTSEVATNVSQVQINSLPQTDRNFMSFARLAPGVRYNDGENSRTFQSGASTASGVNVFIDGASLKSQVLPNGVAGQDSSRGNPFAQLAVQEFKVLTQNYKAEYEQASAAIITAVTRSGSNEFHGEIFGAYQDRSMIEDNYFDERAGRSKPEYKRQQYGAALGGPIIQDRLHFFVAYEGNDQDRASSVTLGNRSAANLARFGQYEGNFVSPFRQDTYFGKLSFSPDDLQVFDLSYSRRRETDISGFGGTTAYTAAENKVGTTDEYNLRHTYRGSNFLNEASISYLDSVFNPTSLSPGQPTEEYQGIITIGGKNSSQYIQQKGFTLRNDLTLTGLNNHTVKMGVKYSDQDYIFRKLFFTAPQFTYQSDIDPTFSYPQQARLGLGDPNIEGSNKIFGAYIQDDWQLTPKLELNLGLRWDYETNMNNNKYVTPTNAANALRANAAAGQYNADDFITDGSDRPTFKSAFQPRIGFSYDIFEDQRSVIFGGYGRYYDRIIFNDLLDESFRLQYAIGTFYFSRDGLPDRDGNPTVVWNESYRTAEGLAALRASAQTGRPELFAHTNKAKPPSTDQFSLGFRQKLGEDWQASVTATYIKGQNGFTHIFGTLNADGGCCNTATANSFGYANIILGVDELETRYKALYFTLDKNYTADSGWGVNLAYTLADARQNGNDLFSLDARRPADYGFYRKPGSERHRIVLSGIKDLPYGFRISSIAELGSGAYYNIDDFSRGFGVSERNFRRGEGEPDTDCLSFFATCNVDVKLEKELSVFGNQKVGLQLDILNLFNNRNFGGYNAFIPPTPEVNADFGKPTNLITRPRSIQVGLRYSF</sequence>
<keyword evidence="6 7" id="KW-0998">Cell outer membrane</keyword>
<gene>
    <name evidence="10" type="ORF">GGR11_001013</name>
</gene>
<keyword evidence="5 7" id="KW-0472">Membrane</keyword>
<evidence type="ECO:0000256" key="8">
    <source>
        <dbReference type="SAM" id="SignalP"/>
    </source>
</evidence>
<dbReference type="GO" id="GO:0009279">
    <property type="term" value="C:cell outer membrane"/>
    <property type="evidence" value="ECO:0007669"/>
    <property type="project" value="UniProtKB-SubCell"/>
</dbReference>
<protein>
    <recommendedName>
        <fullName evidence="9">TonB-dependent transporter Oar-like beta-barrel domain-containing protein</fullName>
    </recommendedName>
</protein>
<organism evidence="10 11">
    <name type="scientific">Brevundimonas mediterranea</name>
    <dbReference type="NCBI Taxonomy" id="74329"/>
    <lineage>
        <taxon>Bacteria</taxon>
        <taxon>Pseudomonadati</taxon>
        <taxon>Pseudomonadota</taxon>
        <taxon>Alphaproteobacteria</taxon>
        <taxon>Caulobacterales</taxon>
        <taxon>Caulobacteraceae</taxon>
        <taxon>Brevundimonas</taxon>
    </lineage>
</organism>
<dbReference type="InterPro" id="IPR057601">
    <property type="entry name" value="Oar-like_b-barrel"/>
</dbReference>
<feature type="chain" id="PRO_5030518208" description="TonB-dependent transporter Oar-like beta-barrel domain-containing protein" evidence="8">
    <location>
        <begin position="27"/>
        <end position="965"/>
    </location>
</feature>
<dbReference type="InterPro" id="IPR039426">
    <property type="entry name" value="TonB-dep_rcpt-like"/>
</dbReference>
<name>A0A7W6A1H3_9CAUL</name>
<dbReference type="InterPro" id="IPR036942">
    <property type="entry name" value="Beta-barrel_TonB_sf"/>
</dbReference>
<evidence type="ECO:0000256" key="1">
    <source>
        <dbReference type="ARBA" id="ARBA00004571"/>
    </source>
</evidence>
<evidence type="ECO:0000256" key="6">
    <source>
        <dbReference type="ARBA" id="ARBA00023237"/>
    </source>
</evidence>
<keyword evidence="8" id="KW-0732">Signal</keyword>
<dbReference type="PANTHER" id="PTHR30069:SF46">
    <property type="entry name" value="OAR PROTEIN"/>
    <property type="match status" value="1"/>
</dbReference>
<evidence type="ECO:0000256" key="3">
    <source>
        <dbReference type="ARBA" id="ARBA00022452"/>
    </source>
</evidence>
<keyword evidence="3 7" id="KW-1134">Transmembrane beta strand</keyword>
<evidence type="ECO:0000256" key="7">
    <source>
        <dbReference type="PROSITE-ProRule" id="PRU01360"/>
    </source>
</evidence>
<evidence type="ECO:0000259" key="9">
    <source>
        <dbReference type="Pfam" id="PF25183"/>
    </source>
</evidence>
<evidence type="ECO:0000256" key="4">
    <source>
        <dbReference type="ARBA" id="ARBA00022692"/>
    </source>
</evidence>
<comment type="similarity">
    <text evidence="7">Belongs to the TonB-dependent receptor family.</text>
</comment>
<evidence type="ECO:0000313" key="10">
    <source>
        <dbReference type="EMBL" id="MBB3871499.1"/>
    </source>
</evidence>
<dbReference type="Proteomes" id="UP000532936">
    <property type="component" value="Unassembled WGS sequence"/>
</dbReference>
<dbReference type="Pfam" id="PF13620">
    <property type="entry name" value="CarboxypepD_reg"/>
    <property type="match status" value="1"/>
</dbReference>
<dbReference type="Pfam" id="PF25183">
    <property type="entry name" value="OMP_b-brl_4"/>
    <property type="match status" value="1"/>
</dbReference>
<dbReference type="InterPro" id="IPR013784">
    <property type="entry name" value="Carb-bd-like_fold"/>
</dbReference>
<evidence type="ECO:0000256" key="2">
    <source>
        <dbReference type="ARBA" id="ARBA00022448"/>
    </source>
</evidence>
<dbReference type="GO" id="GO:0015344">
    <property type="term" value="F:siderophore uptake transmembrane transporter activity"/>
    <property type="evidence" value="ECO:0007669"/>
    <property type="project" value="TreeGrafter"/>
</dbReference>
<feature type="signal peptide" evidence="8">
    <location>
        <begin position="1"/>
        <end position="26"/>
    </location>
</feature>
<proteinExistence type="inferred from homology"/>